<feature type="region of interest" description="Disordered" evidence="1">
    <location>
        <begin position="1271"/>
        <end position="1299"/>
    </location>
</feature>
<protein>
    <submittedName>
        <fullName evidence="2">Halomucin</fullName>
    </submittedName>
</protein>
<feature type="region of interest" description="Disordered" evidence="1">
    <location>
        <begin position="885"/>
        <end position="918"/>
    </location>
</feature>
<keyword evidence="3" id="KW-1185">Reference proteome</keyword>
<gene>
    <name evidence="2" type="ORF">KUF71_019818</name>
</gene>
<feature type="compositionally biased region" description="Polar residues" evidence="1">
    <location>
        <begin position="953"/>
        <end position="968"/>
    </location>
</feature>
<feature type="region of interest" description="Disordered" evidence="1">
    <location>
        <begin position="56"/>
        <end position="146"/>
    </location>
</feature>
<evidence type="ECO:0000313" key="3">
    <source>
        <dbReference type="Proteomes" id="UP001219518"/>
    </source>
</evidence>
<feature type="region of interest" description="Disordered" evidence="1">
    <location>
        <begin position="812"/>
        <end position="832"/>
    </location>
</feature>
<feature type="compositionally biased region" description="Polar residues" evidence="1">
    <location>
        <begin position="975"/>
        <end position="992"/>
    </location>
</feature>
<dbReference type="Proteomes" id="UP001219518">
    <property type="component" value="Unassembled WGS sequence"/>
</dbReference>
<feature type="compositionally biased region" description="Low complexity" evidence="1">
    <location>
        <begin position="1287"/>
        <end position="1299"/>
    </location>
</feature>
<organism evidence="2 3">
    <name type="scientific">Frankliniella fusca</name>
    <dbReference type="NCBI Taxonomy" id="407009"/>
    <lineage>
        <taxon>Eukaryota</taxon>
        <taxon>Metazoa</taxon>
        <taxon>Ecdysozoa</taxon>
        <taxon>Arthropoda</taxon>
        <taxon>Hexapoda</taxon>
        <taxon>Insecta</taxon>
        <taxon>Pterygota</taxon>
        <taxon>Neoptera</taxon>
        <taxon>Paraneoptera</taxon>
        <taxon>Thysanoptera</taxon>
        <taxon>Terebrantia</taxon>
        <taxon>Thripoidea</taxon>
        <taxon>Thripidae</taxon>
        <taxon>Frankliniella</taxon>
    </lineage>
</organism>
<feature type="region of interest" description="Disordered" evidence="1">
    <location>
        <begin position="1042"/>
        <end position="1067"/>
    </location>
</feature>
<feature type="compositionally biased region" description="Acidic residues" evidence="1">
    <location>
        <begin position="125"/>
        <end position="137"/>
    </location>
</feature>
<reference evidence="2" key="2">
    <citation type="journal article" date="2023" name="BMC Genomics">
        <title>Pest status, molecular evolution, and epigenetic factors derived from the genome assembly of Frankliniella fusca, a thysanopteran phytovirus vector.</title>
        <authorList>
            <person name="Catto M.A."/>
            <person name="Labadie P.E."/>
            <person name="Jacobson A.L."/>
            <person name="Kennedy G.G."/>
            <person name="Srinivasan R."/>
            <person name="Hunt B.G."/>
        </authorList>
    </citation>
    <scope>NUCLEOTIDE SEQUENCE</scope>
    <source>
        <strain evidence="2">PL_HMW_Pooled</strain>
    </source>
</reference>
<name>A0AAE1GVM3_9NEOP</name>
<dbReference type="EMBL" id="JAHWGI010000122">
    <property type="protein sequence ID" value="KAK3909809.1"/>
    <property type="molecule type" value="Genomic_DNA"/>
</dbReference>
<evidence type="ECO:0000313" key="2">
    <source>
        <dbReference type="EMBL" id="KAK3909809.1"/>
    </source>
</evidence>
<feature type="compositionally biased region" description="Polar residues" evidence="1">
    <location>
        <begin position="905"/>
        <end position="918"/>
    </location>
</feature>
<comment type="caution">
    <text evidence="2">The sequence shown here is derived from an EMBL/GenBank/DDBJ whole genome shotgun (WGS) entry which is preliminary data.</text>
</comment>
<feature type="compositionally biased region" description="Basic and acidic residues" evidence="1">
    <location>
        <begin position="56"/>
        <end position="78"/>
    </location>
</feature>
<proteinExistence type="predicted"/>
<reference evidence="2" key="1">
    <citation type="submission" date="2021-07" db="EMBL/GenBank/DDBJ databases">
        <authorList>
            <person name="Catto M.A."/>
            <person name="Jacobson A."/>
            <person name="Kennedy G."/>
            <person name="Labadie P."/>
            <person name="Hunt B.G."/>
            <person name="Srinivasan R."/>
        </authorList>
    </citation>
    <scope>NUCLEOTIDE SEQUENCE</scope>
    <source>
        <strain evidence="2">PL_HMW_Pooled</strain>
        <tissue evidence="2">Head</tissue>
    </source>
</reference>
<sequence>MLSSLNKTLRRRAEKATSKRIVLDELRRNLGRRACPVAVPGVCGIAGLVSNSSCNLDHDPHESDNGNDERGGEGHGDGDEIVESDNEGNTANSNDCDGDMDNSDGSDRDMDCVDESDNELTRSEEGDDEITDDEEMNEAPRFQNDADKEQYVIDTLREWAQLPGVLSMTKLNDLLHRLSVVFPRMPLCYNTLFHCPYNFDITHFNGGATFWYKGIQANLDQLDLRQYLEKFSKITLDIGMDGLPLVKCKLWPILGHLVGTDNDPFIIAVYRGEKDPVDANEYLEKYRTELLHLKNHGYSFEGNLYPVEIRFYILDAPGRSFVKCCVRHNGYYSCERCDVKGEYVNNRVTYLNLDGNLRTDESFKQQTNPEHHTGVSPLIQETDTGDSLNTGLVSQVILDPFHLVHGGVFKRILEFWLFHVGQWKLHVEIVDLISNVFEFIRPLCPVDFNRKPRSLKFFKSMKGTEFRRMLLYDGILAFKDLVDDNIYKHFLLLHCAIYILSSKSLIISMSDLARDLLKLFVSHSVLIYGAKFVVYNVHALIHLVDECRDGLTLDEISAWKYENKLKSIKQTLRSGLHQLQQLARRDEEQKPSVLRLTGKATHVALSLKQRILGEIVPGQQYRRLKAGSLLLKTNRADSCFKTANGDIVILSNIVRWNRKIYLVGRKFQTYENFYEYPIESSELGIFRVSDLSREKSTFRLRDVQCKCYLMPDGRHFYLCFAIVKFLASEDDPSEYIDISLAAWIIGEPDDDMNAEMYWPPKNVTNHVKLQHSFQSDWKKCDVQILRFYETYAKARNNVKNFEEDSHYETEPEVMKKRKRIQNRKFDSSSDEEIPVRKTNAVIPAPPPVTRTKVTKNVKGQGLTAKEQRKKDKDDIMEKLKAARAKMASRLAGHQRSPWKTEDFDSTLSKTPTLESPKTQITSECDVNPIMVIGTSDSLPSPIQCITLQRTPQSLGYGSPCTTPRSIQQDVDDNDSPSTPNTSQQIYSKSPVMSDSDKKRLESYKRIPLNKSFALSPKSAFVVSSSLIQSRPKTSYGRRQLFNEQESPEEQFSSIQTSKPKTSDGSRQLFSKEQACNEEQFSSNQVSKSNTSDGCHQLFNEQDNIGEQLSSVQSSLSLVETLSRKNAAKLDILIMNQSRMLKLISPCEKRLSTPPNMPNLPLESKTALETYEAFLKESDANLAAVCDYMSNFIRSSVVDPERASARSILSKMLINNVAKEMNLEGGNKKIAFRSLYLYKVFLGTLQTAFPQSDLAAAEDALRKWLKDAKCRKQMKVSSPTKSSRFKPRSPNSKSRSSCRT</sequence>
<evidence type="ECO:0000256" key="1">
    <source>
        <dbReference type="SAM" id="MobiDB-lite"/>
    </source>
</evidence>
<feature type="region of interest" description="Disordered" evidence="1">
    <location>
        <begin position="953"/>
        <end position="997"/>
    </location>
</feature>
<dbReference type="PANTHER" id="PTHR33053:SF9">
    <property type="entry name" value="AGAP000105-PA"/>
    <property type="match status" value="1"/>
</dbReference>
<dbReference type="PANTHER" id="PTHR33053">
    <property type="entry name" value="PROTEIN, PUTATIVE-RELATED"/>
    <property type="match status" value="1"/>
</dbReference>
<accession>A0AAE1GVM3</accession>